<evidence type="ECO:0000313" key="5">
    <source>
        <dbReference type="Proteomes" id="UP000244908"/>
    </source>
</evidence>
<proteinExistence type="predicted"/>
<accession>A0A2Y9TVU3</accession>
<dbReference type="PANTHER" id="PTHR10579">
    <property type="entry name" value="CALCIUM-ACTIVATED CHLORIDE CHANNEL REGULATOR"/>
    <property type="match status" value="1"/>
</dbReference>
<dbReference type="PANTHER" id="PTHR10579:SF43">
    <property type="entry name" value="ZINC FINGER (C3HC4-TYPE RING FINGER) FAMILY PROTEIN"/>
    <property type="match status" value="1"/>
</dbReference>
<dbReference type="Proteomes" id="UP000244908">
    <property type="component" value="Chromosome"/>
</dbReference>
<feature type="chain" id="PRO_5016121340" evidence="2">
    <location>
        <begin position="20"/>
        <end position="452"/>
    </location>
</feature>
<dbReference type="RefSeq" id="WP_108899905.1">
    <property type="nucleotide sequence ID" value="NZ_CP029185.2"/>
</dbReference>
<sequence length="452" mass="49278">MNIKYLFSALALLSGSTFATLTDLVSSPYPTPYVIAKSELSSPIILEGSQEHNYLKVSLTGGKQDTNKRTPINLALVIDRSTSMAGDRIEKAREAAILAINMLKDDDIISIIAYDDDAHVVIPATKANNKQKLINTINEKITPQGWTALFAGVSKGIKEVNKFHKKEQVNRIILLSDGQANVGPSSTKELADLGIVAAKQGIAVTTIGLGASYNEDLMTALASYSDGNHAFVEKSADLEAAFVREFKDVMSVVAQEVTITIHLQDGAKPVRLLGRDGDIKGNDVTVKMNQLYSNQEKYVLLEVIPPKGKENEKKPLADVTISYDNLQTNKKDNQENRIDIAYSKSEQAVKQAIQEEIVVDSAIQKANLDNEKAIKLLDEGKKEEANKIIQQNAITLDALSGSVSSPTAKGKASVSAIENKKLSDDLDTKSEAVSRKNMKESTYQTQKQQSKN</sequence>
<evidence type="ECO:0000313" key="4">
    <source>
        <dbReference type="EMBL" id="AWH87823.1"/>
    </source>
</evidence>
<evidence type="ECO:0000256" key="1">
    <source>
        <dbReference type="SAM" id="MobiDB-lite"/>
    </source>
</evidence>
<gene>
    <name evidence="4" type="ORF">HYN51_04155</name>
</gene>
<dbReference type="SUPFAM" id="SSF53300">
    <property type="entry name" value="vWA-like"/>
    <property type="match status" value="1"/>
</dbReference>
<organism evidence="4 5">
    <name type="scientific">Limnobaculum parvum</name>
    <dbReference type="NCBI Taxonomy" id="2172103"/>
    <lineage>
        <taxon>Bacteria</taxon>
        <taxon>Pseudomonadati</taxon>
        <taxon>Pseudomonadota</taxon>
        <taxon>Gammaproteobacteria</taxon>
        <taxon>Enterobacterales</taxon>
        <taxon>Budviciaceae</taxon>
        <taxon>Limnobaculum</taxon>
    </lineage>
</organism>
<dbReference type="Gene3D" id="3.40.50.410">
    <property type="entry name" value="von Willebrand factor, type A domain"/>
    <property type="match status" value="1"/>
</dbReference>
<keyword evidence="5" id="KW-1185">Reference proteome</keyword>
<keyword evidence="2" id="KW-0732">Signal</keyword>
<feature type="domain" description="VWFA" evidence="3">
    <location>
        <begin position="73"/>
        <end position="250"/>
    </location>
</feature>
<reference evidence="4 5" key="1">
    <citation type="journal article" date="2019" name="Int. J. Syst. Evol. Microbiol.">
        <title>Limnobaculum parvum gen. nov., sp. nov., isolated from a freshwater lake.</title>
        <authorList>
            <person name="Baek C."/>
            <person name="Shin S.K."/>
            <person name="Yi H."/>
        </authorList>
    </citation>
    <scope>NUCLEOTIDE SEQUENCE [LARGE SCALE GENOMIC DNA]</scope>
    <source>
        <strain evidence="4 5">HYN0051</strain>
    </source>
</reference>
<dbReference type="InterPro" id="IPR036465">
    <property type="entry name" value="vWFA_dom_sf"/>
</dbReference>
<dbReference type="OrthoDB" id="9805121at2"/>
<name>A0A2Y9TVU3_9GAMM</name>
<evidence type="ECO:0000256" key="2">
    <source>
        <dbReference type="SAM" id="SignalP"/>
    </source>
</evidence>
<dbReference type="InterPro" id="IPR051266">
    <property type="entry name" value="CLCR"/>
</dbReference>
<dbReference type="EMBL" id="CP029185">
    <property type="protein sequence ID" value="AWH87823.1"/>
    <property type="molecule type" value="Genomic_DNA"/>
</dbReference>
<feature type="compositionally biased region" description="Polar residues" evidence="1">
    <location>
        <begin position="440"/>
        <end position="452"/>
    </location>
</feature>
<dbReference type="SMART" id="SM00327">
    <property type="entry name" value="VWA"/>
    <property type="match status" value="1"/>
</dbReference>
<feature type="compositionally biased region" description="Basic and acidic residues" evidence="1">
    <location>
        <begin position="418"/>
        <end position="439"/>
    </location>
</feature>
<feature type="signal peptide" evidence="2">
    <location>
        <begin position="1"/>
        <end position="19"/>
    </location>
</feature>
<dbReference type="KEGG" id="lpv:HYN51_04155"/>
<dbReference type="PROSITE" id="PS50234">
    <property type="entry name" value="VWFA"/>
    <property type="match status" value="1"/>
</dbReference>
<evidence type="ECO:0000259" key="3">
    <source>
        <dbReference type="PROSITE" id="PS50234"/>
    </source>
</evidence>
<protein>
    <submittedName>
        <fullName evidence="4">VWA domain-containing protein</fullName>
    </submittedName>
</protein>
<dbReference type="InterPro" id="IPR002035">
    <property type="entry name" value="VWF_A"/>
</dbReference>
<dbReference type="AlphaFoldDB" id="A0A2Y9TVU3"/>
<feature type="region of interest" description="Disordered" evidence="1">
    <location>
        <begin position="401"/>
        <end position="452"/>
    </location>
</feature>
<dbReference type="Pfam" id="PF00092">
    <property type="entry name" value="VWA"/>
    <property type="match status" value="1"/>
</dbReference>